<sequence>MQKFPLIRSLTVNPRSSLVARILVSYARITSCRSMASITSFGTAAHGVGTHIHLDRSRWRIVSNVNEHVFPFDREDAETFDIRPYICARFRVRKVQQGPQEDAFMRVYKQIPILGSEFNTAEEIARQAKPQVPTEVKAFQRFSSLHPCPDCTPTLLDITSSVGSTAFL</sequence>
<dbReference type="AlphaFoldDB" id="A0A8G1RUI5"/>
<dbReference type="EMBL" id="KZ824639">
    <property type="protein sequence ID" value="RAK78100.1"/>
    <property type="molecule type" value="Genomic_DNA"/>
</dbReference>
<dbReference type="RefSeq" id="XP_040802110.1">
    <property type="nucleotide sequence ID" value="XM_040947899.1"/>
</dbReference>
<dbReference type="VEuPathDB" id="FungiDB:BO72DRAFT_485603"/>
<accession>A0A8G1RUI5</accession>
<evidence type="ECO:0000313" key="2">
    <source>
        <dbReference type="Proteomes" id="UP000249789"/>
    </source>
</evidence>
<reference evidence="1 2" key="1">
    <citation type="submission" date="2018-02" db="EMBL/GenBank/DDBJ databases">
        <title>The genomes of Aspergillus section Nigri reveals drivers in fungal speciation.</title>
        <authorList>
            <consortium name="DOE Joint Genome Institute"/>
            <person name="Vesth T.C."/>
            <person name="Nybo J."/>
            <person name="Theobald S."/>
            <person name="Brandl J."/>
            <person name="Frisvad J.C."/>
            <person name="Nielsen K.F."/>
            <person name="Lyhne E.K."/>
            <person name="Kogle M.E."/>
            <person name="Kuo A."/>
            <person name="Riley R."/>
            <person name="Clum A."/>
            <person name="Nolan M."/>
            <person name="Lipzen A."/>
            <person name="Salamov A."/>
            <person name="Henrissat B."/>
            <person name="Wiebenga A."/>
            <person name="De vries R.P."/>
            <person name="Grigoriev I.V."/>
            <person name="Mortensen U.H."/>
            <person name="Andersen M.R."/>
            <person name="Baker S.E."/>
        </authorList>
    </citation>
    <scope>NUCLEOTIDE SEQUENCE [LARGE SCALE GENOMIC DNA]</scope>
    <source>
        <strain evidence="1 2">CBS 313.89</strain>
    </source>
</reference>
<dbReference type="Proteomes" id="UP000249789">
    <property type="component" value="Unassembled WGS sequence"/>
</dbReference>
<protein>
    <submittedName>
        <fullName evidence="1">Uncharacterized protein</fullName>
    </submittedName>
</protein>
<keyword evidence="2" id="KW-1185">Reference proteome</keyword>
<gene>
    <name evidence="1" type="ORF">BO72DRAFT_485603</name>
</gene>
<dbReference type="GeneID" id="63865232"/>
<evidence type="ECO:0000313" key="1">
    <source>
        <dbReference type="EMBL" id="RAK78100.1"/>
    </source>
</evidence>
<proteinExistence type="predicted"/>
<organism evidence="1 2">
    <name type="scientific">Aspergillus fijiensis CBS 313.89</name>
    <dbReference type="NCBI Taxonomy" id="1448319"/>
    <lineage>
        <taxon>Eukaryota</taxon>
        <taxon>Fungi</taxon>
        <taxon>Dikarya</taxon>
        <taxon>Ascomycota</taxon>
        <taxon>Pezizomycotina</taxon>
        <taxon>Eurotiomycetes</taxon>
        <taxon>Eurotiomycetidae</taxon>
        <taxon>Eurotiales</taxon>
        <taxon>Aspergillaceae</taxon>
        <taxon>Aspergillus</taxon>
    </lineage>
</organism>
<name>A0A8G1RUI5_9EURO</name>
<dbReference type="OrthoDB" id="4207132at2759"/>